<dbReference type="InterPro" id="IPR000182">
    <property type="entry name" value="GNAT_dom"/>
</dbReference>
<dbReference type="InterPro" id="IPR016181">
    <property type="entry name" value="Acyl_CoA_acyltransferase"/>
</dbReference>
<dbReference type="OrthoDB" id="2861902at2"/>
<dbReference type="AlphaFoldDB" id="A0A4P6JVD0"/>
<feature type="domain" description="N-acetyltransferase" evidence="3">
    <location>
        <begin position="173"/>
        <end position="319"/>
    </location>
</feature>
<evidence type="ECO:0000256" key="1">
    <source>
        <dbReference type="ARBA" id="ARBA00022679"/>
    </source>
</evidence>
<accession>A0A4P6JVD0</accession>
<evidence type="ECO:0000313" key="5">
    <source>
        <dbReference type="Proteomes" id="UP000290365"/>
    </source>
</evidence>
<evidence type="ECO:0000256" key="2">
    <source>
        <dbReference type="ARBA" id="ARBA00023315"/>
    </source>
</evidence>
<dbReference type="RefSeq" id="WP_129890376.1">
    <property type="nucleotide sequence ID" value="NZ_CP035758.1"/>
</dbReference>
<organism evidence="4 5">
    <name type="scientific">Ktedonosporobacter rubrisoli</name>
    <dbReference type="NCBI Taxonomy" id="2509675"/>
    <lineage>
        <taxon>Bacteria</taxon>
        <taxon>Bacillati</taxon>
        <taxon>Chloroflexota</taxon>
        <taxon>Ktedonobacteria</taxon>
        <taxon>Ktedonobacterales</taxon>
        <taxon>Ktedonosporobacteraceae</taxon>
        <taxon>Ktedonosporobacter</taxon>
    </lineage>
</organism>
<dbReference type="Gene3D" id="3.40.630.30">
    <property type="match status" value="2"/>
</dbReference>
<dbReference type="PANTHER" id="PTHR43072">
    <property type="entry name" value="N-ACETYLTRANSFERASE"/>
    <property type="match status" value="1"/>
</dbReference>
<proteinExistence type="predicted"/>
<dbReference type="Pfam" id="PF00583">
    <property type="entry name" value="Acetyltransf_1"/>
    <property type="match status" value="2"/>
</dbReference>
<protein>
    <submittedName>
        <fullName evidence="4">GNAT family N-acetyltransferase</fullName>
    </submittedName>
</protein>
<dbReference type="SUPFAM" id="SSF55729">
    <property type="entry name" value="Acyl-CoA N-acyltransferases (Nat)"/>
    <property type="match status" value="2"/>
</dbReference>
<dbReference type="PROSITE" id="PS51186">
    <property type="entry name" value="GNAT"/>
    <property type="match status" value="2"/>
</dbReference>
<dbReference type="GO" id="GO:0016747">
    <property type="term" value="F:acyltransferase activity, transferring groups other than amino-acyl groups"/>
    <property type="evidence" value="ECO:0007669"/>
    <property type="project" value="InterPro"/>
</dbReference>
<dbReference type="PANTHER" id="PTHR43072:SF23">
    <property type="entry name" value="UPF0039 PROTEIN C11D3.02C"/>
    <property type="match status" value="1"/>
</dbReference>
<feature type="domain" description="N-acetyltransferase" evidence="3">
    <location>
        <begin position="6"/>
        <end position="162"/>
    </location>
</feature>
<dbReference type="EMBL" id="CP035758">
    <property type="protein sequence ID" value="QBD79323.1"/>
    <property type="molecule type" value="Genomic_DNA"/>
</dbReference>
<keyword evidence="2" id="KW-0012">Acyltransferase</keyword>
<gene>
    <name evidence="4" type="ORF">EPA93_26375</name>
</gene>
<evidence type="ECO:0000313" key="4">
    <source>
        <dbReference type="EMBL" id="QBD79323.1"/>
    </source>
</evidence>
<keyword evidence="5" id="KW-1185">Reference proteome</keyword>
<evidence type="ECO:0000259" key="3">
    <source>
        <dbReference type="PROSITE" id="PS51186"/>
    </source>
</evidence>
<reference evidence="4 5" key="1">
    <citation type="submission" date="2019-01" db="EMBL/GenBank/DDBJ databases">
        <title>Ktedonosporobacter rubrisoli SCAWS-G2.</title>
        <authorList>
            <person name="Huang Y."/>
            <person name="Yan B."/>
        </authorList>
    </citation>
    <scope>NUCLEOTIDE SEQUENCE [LARGE SCALE GENOMIC DNA]</scope>
    <source>
        <strain evidence="4 5">SCAWS-G2</strain>
    </source>
</reference>
<name>A0A4P6JVD0_KTERU</name>
<dbReference type="KEGG" id="kbs:EPA93_26375"/>
<keyword evidence="1 4" id="KW-0808">Transferase</keyword>
<dbReference type="Proteomes" id="UP000290365">
    <property type="component" value="Chromosome"/>
</dbReference>
<sequence length="319" mass="36129">MQVRSWDIRPYDAAQDADASFALWQAALGQKWLIGPERFKQILHNPTAQNFVAHEQGQIIGLLAITRSERVTGSLGNILAVLVAPERQRRGIGRALHTRALEYVRQAGLTQVQVGGGWARFWPGVPLNLPAGYEFFRALGWEFREGLIYDLQQDLSNYVTQPAIWSRMAREGISFGFASKENLAAVLEFERREFMNWFPHFQYVAEFGDYQDLLVAHDKANGKVVGTLSMYSTQHSHPDRIDIPWQAMLGEKMGALGCVGVGADERGRGIGIALVARASELLKERDATPCYIDWVEITDFYAKLGYEKWRGYWMSTRDL</sequence>
<dbReference type="CDD" id="cd04301">
    <property type="entry name" value="NAT_SF"/>
    <property type="match status" value="2"/>
</dbReference>